<reference evidence="2" key="1">
    <citation type="journal article" date="2022" name="Nat. Commun.">
        <title>Chromosome evolution and the genetic basis of agronomically important traits in greater yam.</title>
        <authorList>
            <person name="Bredeson J.V."/>
            <person name="Lyons J.B."/>
            <person name="Oniyinde I.O."/>
            <person name="Okereke N.R."/>
            <person name="Kolade O."/>
            <person name="Nnabue I."/>
            <person name="Nwadili C.O."/>
            <person name="Hribova E."/>
            <person name="Parker M."/>
            <person name="Nwogha J."/>
            <person name="Shu S."/>
            <person name="Carlson J."/>
            <person name="Kariba R."/>
            <person name="Muthemba S."/>
            <person name="Knop K."/>
            <person name="Barton G.J."/>
            <person name="Sherwood A.V."/>
            <person name="Lopez-Montes A."/>
            <person name="Asiedu R."/>
            <person name="Jamnadass R."/>
            <person name="Muchugi A."/>
            <person name="Goodstein D."/>
            <person name="Egesi C.N."/>
            <person name="Featherston J."/>
            <person name="Asfaw A."/>
            <person name="Simpson G.G."/>
            <person name="Dolezel J."/>
            <person name="Hendre P.S."/>
            <person name="Van Deynze A."/>
            <person name="Kumar P.L."/>
            <person name="Obidiegwu J.E."/>
            <person name="Bhattacharjee R."/>
            <person name="Rokhsar D.S."/>
        </authorList>
    </citation>
    <scope>NUCLEOTIDE SEQUENCE [LARGE SCALE GENOMIC DNA]</scope>
    <source>
        <strain evidence="2">cv. TDa95/00328</strain>
    </source>
</reference>
<organism evidence="1 2">
    <name type="scientific">Dioscorea alata</name>
    <name type="common">Purple yam</name>
    <dbReference type="NCBI Taxonomy" id="55571"/>
    <lineage>
        <taxon>Eukaryota</taxon>
        <taxon>Viridiplantae</taxon>
        <taxon>Streptophyta</taxon>
        <taxon>Embryophyta</taxon>
        <taxon>Tracheophyta</taxon>
        <taxon>Spermatophyta</taxon>
        <taxon>Magnoliopsida</taxon>
        <taxon>Liliopsida</taxon>
        <taxon>Dioscoreales</taxon>
        <taxon>Dioscoreaceae</taxon>
        <taxon>Dioscorea</taxon>
    </lineage>
</organism>
<proteinExistence type="predicted"/>
<evidence type="ECO:0000313" key="1">
    <source>
        <dbReference type="EMBL" id="KAH7664647.1"/>
    </source>
</evidence>
<evidence type="ECO:0000313" key="2">
    <source>
        <dbReference type="Proteomes" id="UP000827976"/>
    </source>
</evidence>
<sequence length="117" mass="13010">MQLLLHEHPSRLSVIHFNKISMEQDKAPVAKDSEKKTAVFAMMCLLTISIAGGGLLVWWTVAFHPYNKQLWMVPFSLIILGTPIIVWLVLFASDSGRSLELLVSSPPAAVPDVDVER</sequence>
<dbReference type="Proteomes" id="UP000827976">
    <property type="component" value="Chromosome 14"/>
</dbReference>
<name>A0ACB7UVH3_DIOAL</name>
<comment type="caution">
    <text evidence="1">The sequence shown here is derived from an EMBL/GenBank/DDBJ whole genome shotgun (WGS) entry which is preliminary data.</text>
</comment>
<accession>A0ACB7UVH3</accession>
<protein>
    <submittedName>
        <fullName evidence="1">Uncharacterized protein</fullName>
    </submittedName>
</protein>
<keyword evidence="2" id="KW-1185">Reference proteome</keyword>
<dbReference type="EMBL" id="CM037024">
    <property type="protein sequence ID" value="KAH7664647.1"/>
    <property type="molecule type" value="Genomic_DNA"/>
</dbReference>
<gene>
    <name evidence="1" type="ORF">IHE45_14G133200</name>
</gene>